<keyword evidence="2" id="KW-0472">Membrane</keyword>
<proteinExistence type="predicted"/>
<organism evidence="4 5">
    <name type="scientific">Dehalogenimonas etheniformans</name>
    <dbReference type="NCBI Taxonomy" id="1536648"/>
    <lineage>
        <taxon>Bacteria</taxon>
        <taxon>Bacillati</taxon>
        <taxon>Chloroflexota</taxon>
        <taxon>Dehalococcoidia</taxon>
        <taxon>Dehalococcoidales</taxon>
        <taxon>Dehalococcoidaceae</taxon>
        <taxon>Dehalogenimonas</taxon>
    </lineage>
</organism>
<feature type="region of interest" description="Disordered" evidence="1">
    <location>
        <begin position="202"/>
        <end position="241"/>
    </location>
</feature>
<evidence type="ECO:0000256" key="1">
    <source>
        <dbReference type="SAM" id="MobiDB-lite"/>
    </source>
</evidence>
<comment type="caution">
    <text evidence="4">The sequence shown here is derived from an EMBL/GenBank/DDBJ whole genome shotgun (WGS) entry which is preliminary data.</text>
</comment>
<dbReference type="OrthoDB" id="155455at2"/>
<dbReference type="AlphaFoldDB" id="A0A2P5P8J1"/>
<protein>
    <recommendedName>
        <fullName evidence="3">DUF5667 domain-containing protein</fullName>
    </recommendedName>
</protein>
<evidence type="ECO:0000259" key="3">
    <source>
        <dbReference type="Pfam" id="PF18915"/>
    </source>
</evidence>
<dbReference type="Proteomes" id="UP000235653">
    <property type="component" value="Unassembled WGS sequence"/>
</dbReference>
<dbReference type="Pfam" id="PF18915">
    <property type="entry name" value="DUF5667"/>
    <property type="match status" value="1"/>
</dbReference>
<gene>
    <name evidence="4" type="ORF">JP09_001625</name>
</gene>
<reference evidence="4 5" key="1">
    <citation type="journal article" date="2017" name="ISME J.">
        <title>Grape pomace compost harbors organohalide-respiring Dehalogenimonas species with novel reductive dehalogenase genes.</title>
        <authorList>
            <person name="Yang Y."/>
            <person name="Higgins S.A."/>
            <person name="Yan J."/>
            <person name="Simsir B."/>
            <person name="Chourey K."/>
            <person name="Iyer R."/>
            <person name="Hettich R.L."/>
            <person name="Baldwin B."/>
            <person name="Ogles D.M."/>
            <person name="Loffler F.E."/>
        </authorList>
    </citation>
    <scope>NUCLEOTIDE SEQUENCE [LARGE SCALE GENOMIC DNA]</scope>
    <source>
        <strain evidence="4 5">GP</strain>
    </source>
</reference>
<keyword evidence="2" id="KW-1133">Transmembrane helix</keyword>
<accession>A0A2P5P8J1</accession>
<name>A0A2P5P8J1_9CHLR</name>
<feature type="domain" description="DUF5667" evidence="3">
    <location>
        <begin position="116"/>
        <end position="188"/>
    </location>
</feature>
<dbReference type="InterPro" id="IPR043725">
    <property type="entry name" value="DUF5667"/>
</dbReference>
<dbReference type="RefSeq" id="WP_102330089.1">
    <property type="nucleotide sequence ID" value="NZ_CP058566.2"/>
</dbReference>
<dbReference type="EMBL" id="JQAN02000006">
    <property type="protein sequence ID" value="PPD58606.1"/>
    <property type="molecule type" value="Genomic_DNA"/>
</dbReference>
<evidence type="ECO:0000313" key="5">
    <source>
        <dbReference type="Proteomes" id="UP000235653"/>
    </source>
</evidence>
<evidence type="ECO:0000313" key="4">
    <source>
        <dbReference type="EMBL" id="PPD58606.1"/>
    </source>
</evidence>
<keyword evidence="5" id="KW-1185">Reference proteome</keyword>
<keyword evidence="2" id="KW-0812">Transmembrane</keyword>
<feature type="compositionally biased region" description="Polar residues" evidence="1">
    <location>
        <begin position="202"/>
        <end position="232"/>
    </location>
</feature>
<feature type="transmembrane region" description="Helical" evidence="2">
    <location>
        <begin position="89"/>
        <end position="113"/>
    </location>
</feature>
<sequence>MDKMNNIDQIFNSCLDEVLNGQTTVEDCLERYPEYAAELEGLLWTSMDISKAASIIPPVGARMRIRVALNQRMAELSSRTVRPRPFWRIGWANAVVTFVLGLTMAGGSVAYAASSAMPGQILYPLKLDLEQALVGLTFSSEAKVELYASLNDRRVGEIVYLAGKGNSQGIAELTSRIEINLSAAASAIGLSANDYAAAKASSNFPRTTGNTVTDTTSPGTKPPDTTNSSIGGSTPPPGNLPEVGAPVFGTTITLQEGGSAVDAGLVSHANDQINLLARAYNNTLSPAVQSALNRALAAITNGYEALILSP</sequence>
<evidence type="ECO:0000256" key="2">
    <source>
        <dbReference type="SAM" id="Phobius"/>
    </source>
</evidence>